<dbReference type="InterPro" id="IPR051050">
    <property type="entry name" value="Lipid_II_flippase_MurJ/MviN"/>
</dbReference>
<evidence type="ECO:0000313" key="9">
    <source>
        <dbReference type="EMBL" id="PIE35067.1"/>
    </source>
</evidence>
<sequence>MKIMPMKKPFTPEDHLLRKIARSTGGLALVLTGIKILGFFEKLVLANYFGTGYEVDAYFAGFTLMVVFWDILRGLLVPSYLPTLIAYRAHVGEAKSWEFTSTVLNMMTIVFVVMIGTALLFTAPLVRLVAPGFEGERLTMAIGLTRLMLTGAGFFAVALVTGFTLNSYKRFLLAITDDVVFKVAGFLGLIALARYVGIYGLAWGIALGSWIAPVIHLIGLRKYLKFYTLTIDFRLNPLRNMFRLMLPLLAGTACIEGRRLIDNWFASSLKIGSVSALAFGYKLIEFAYKAVALPLATVVLPYFSDLALQHDHRRLNETLMTTLRTVVLLFTPLAVCLLALRYSIVRFLFERGEFDAASTQLTVTALTFYALGLVSFGVDVILLRAYFSLSDTKTPALMEVVTLAIHVGIILLFRGSLAHGSIALAFTLSKTIKVLLLFWLLQYKDINIQLVENFRFFAKTGIATLVIYLIMSGYIGVFATLFPSDAFIAQALLIGSSGCLGIGLFFVAVFFLKIQEVRDVFRAGTACIHQYIQRKGVSQ</sequence>
<keyword evidence="6 8" id="KW-1133">Transmembrane helix</keyword>
<evidence type="ECO:0000256" key="1">
    <source>
        <dbReference type="ARBA" id="ARBA00004651"/>
    </source>
</evidence>
<accession>A0A2G6KHC4</accession>
<organism evidence="9 10">
    <name type="scientific">candidate division KSB3 bacterium</name>
    <dbReference type="NCBI Taxonomy" id="2044937"/>
    <lineage>
        <taxon>Bacteria</taxon>
        <taxon>candidate division KSB3</taxon>
    </lineage>
</organism>
<dbReference type="PRINTS" id="PR01806">
    <property type="entry name" value="VIRFACTRMVIN"/>
</dbReference>
<dbReference type="GO" id="GO:0015648">
    <property type="term" value="F:lipid-linked peptidoglycan transporter activity"/>
    <property type="evidence" value="ECO:0007669"/>
    <property type="project" value="TreeGrafter"/>
</dbReference>
<feature type="transmembrane region" description="Helical" evidence="8">
    <location>
        <begin position="102"/>
        <end position="126"/>
    </location>
</feature>
<evidence type="ECO:0000256" key="2">
    <source>
        <dbReference type="ARBA" id="ARBA00022475"/>
    </source>
</evidence>
<feature type="transmembrane region" description="Helical" evidence="8">
    <location>
        <begin position="462"/>
        <end position="482"/>
    </location>
</feature>
<dbReference type="Pfam" id="PF03023">
    <property type="entry name" value="MurJ"/>
    <property type="match status" value="1"/>
</dbReference>
<feature type="transmembrane region" description="Helical" evidence="8">
    <location>
        <begin position="198"/>
        <end position="220"/>
    </location>
</feature>
<evidence type="ECO:0000256" key="5">
    <source>
        <dbReference type="ARBA" id="ARBA00022984"/>
    </source>
</evidence>
<evidence type="ECO:0000256" key="3">
    <source>
        <dbReference type="ARBA" id="ARBA00022692"/>
    </source>
</evidence>
<keyword evidence="4" id="KW-0133">Cell shape</keyword>
<keyword evidence="2" id="KW-1003">Cell membrane</keyword>
<evidence type="ECO:0000256" key="4">
    <source>
        <dbReference type="ARBA" id="ARBA00022960"/>
    </source>
</evidence>
<feature type="transmembrane region" description="Helical" evidence="8">
    <location>
        <begin position="58"/>
        <end position="81"/>
    </location>
</feature>
<evidence type="ECO:0000256" key="6">
    <source>
        <dbReference type="ARBA" id="ARBA00022989"/>
    </source>
</evidence>
<keyword evidence="7 8" id="KW-0472">Membrane</keyword>
<evidence type="ECO:0000256" key="7">
    <source>
        <dbReference type="ARBA" id="ARBA00023136"/>
    </source>
</evidence>
<keyword evidence="5" id="KW-0573">Peptidoglycan synthesis</keyword>
<feature type="transmembrane region" description="Helical" evidence="8">
    <location>
        <begin position="395"/>
        <end position="413"/>
    </location>
</feature>
<name>A0A2G6KHC4_9BACT</name>
<proteinExistence type="predicted"/>
<dbReference type="GO" id="GO:0009252">
    <property type="term" value="P:peptidoglycan biosynthetic process"/>
    <property type="evidence" value="ECO:0007669"/>
    <property type="project" value="UniProtKB-KW"/>
</dbReference>
<feature type="transmembrane region" description="Helical" evidence="8">
    <location>
        <begin position="419"/>
        <end position="441"/>
    </location>
</feature>
<comment type="caution">
    <text evidence="9">The sequence shown here is derived from an EMBL/GenBank/DDBJ whole genome shotgun (WGS) entry which is preliminary data.</text>
</comment>
<dbReference type="GO" id="GO:0005886">
    <property type="term" value="C:plasma membrane"/>
    <property type="evidence" value="ECO:0007669"/>
    <property type="project" value="UniProtKB-SubCell"/>
</dbReference>
<dbReference type="PANTHER" id="PTHR47019:SF1">
    <property type="entry name" value="LIPID II FLIPPASE MURJ"/>
    <property type="match status" value="1"/>
</dbReference>
<dbReference type="PANTHER" id="PTHR47019">
    <property type="entry name" value="LIPID II FLIPPASE MURJ"/>
    <property type="match status" value="1"/>
</dbReference>
<feature type="transmembrane region" description="Helical" evidence="8">
    <location>
        <begin position="138"/>
        <end position="159"/>
    </location>
</feature>
<gene>
    <name evidence="9" type="ORF">CSA56_05735</name>
</gene>
<dbReference type="Proteomes" id="UP000230821">
    <property type="component" value="Unassembled WGS sequence"/>
</dbReference>
<protein>
    <recommendedName>
        <fullName evidence="11">Lipid II flippase MurJ</fullName>
    </recommendedName>
</protein>
<evidence type="ECO:0008006" key="11">
    <source>
        <dbReference type="Google" id="ProtNLM"/>
    </source>
</evidence>
<dbReference type="EMBL" id="PDSK01000065">
    <property type="protein sequence ID" value="PIE35067.1"/>
    <property type="molecule type" value="Genomic_DNA"/>
</dbReference>
<feature type="transmembrane region" description="Helical" evidence="8">
    <location>
        <begin position="171"/>
        <end position="192"/>
    </location>
</feature>
<dbReference type="GO" id="GO:0008360">
    <property type="term" value="P:regulation of cell shape"/>
    <property type="evidence" value="ECO:0007669"/>
    <property type="project" value="UniProtKB-KW"/>
</dbReference>
<feature type="transmembrane region" description="Helical" evidence="8">
    <location>
        <begin position="20"/>
        <end position="38"/>
    </location>
</feature>
<reference evidence="9 10" key="1">
    <citation type="submission" date="2017-10" db="EMBL/GenBank/DDBJ databases">
        <title>Novel microbial diversity and functional potential in the marine mammal oral microbiome.</title>
        <authorList>
            <person name="Dudek N.K."/>
            <person name="Sun C.L."/>
            <person name="Burstein D."/>
            <person name="Kantor R.S."/>
            <person name="Aliaga Goltsman D.S."/>
            <person name="Bik E.M."/>
            <person name="Thomas B.C."/>
            <person name="Banfield J.F."/>
            <person name="Relman D.A."/>
        </authorList>
    </citation>
    <scope>NUCLEOTIDE SEQUENCE [LARGE SCALE GENOMIC DNA]</scope>
    <source>
        <strain evidence="9">DOLJORAL78_47_16</strain>
    </source>
</reference>
<dbReference type="AlphaFoldDB" id="A0A2G6KHC4"/>
<feature type="transmembrane region" description="Helical" evidence="8">
    <location>
        <begin position="361"/>
        <end position="383"/>
    </location>
</feature>
<dbReference type="GO" id="GO:0034204">
    <property type="term" value="P:lipid translocation"/>
    <property type="evidence" value="ECO:0007669"/>
    <property type="project" value="TreeGrafter"/>
</dbReference>
<evidence type="ECO:0000256" key="8">
    <source>
        <dbReference type="SAM" id="Phobius"/>
    </source>
</evidence>
<feature type="transmembrane region" description="Helical" evidence="8">
    <location>
        <begin position="488"/>
        <end position="512"/>
    </location>
</feature>
<dbReference type="InterPro" id="IPR004268">
    <property type="entry name" value="MurJ"/>
</dbReference>
<evidence type="ECO:0000313" key="10">
    <source>
        <dbReference type="Proteomes" id="UP000230821"/>
    </source>
</evidence>
<feature type="transmembrane region" description="Helical" evidence="8">
    <location>
        <begin position="325"/>
        <end position="349"/>
    </location>
</feature>
<comment type="subcellular location">
    <subcellularLocation>
        <location evidence="1">Cell membrane</location>
        <topology evidence="1">Multi-pass membrane protein</topology>
    </subcellularLocation>
</comment>
<keyword evidence="3 8" id="KW-0812">Transmembrane</keyword>